<evidence type="ECO:0000313" key="5">
    <source>
        <dbReference type="Proteomes" id="UP000630353"/>
    </source>
</evidence>
<dbReference type="InterPro" id="IPR043502">
    <property type="entry name" value="DNA/RNA_pol_sf"/>
</dbReference>
<feature type="region of interest" description="Disordered" evidence="2">
    <location>
        <begin position="278"/>
        <end position="298"/>
    </location>
</feature>
<feature type="domain" description="Reverse transcriptase" evidence="3">
    <location>
        <begin position="1"/>
        <end position="278"/>
    </location>
</feature>
<dbReference type="InterPro" id="IPR051083">
    <property type="entry name" value="GrpII_Intron_Splice-Mob/Def"/>
</dbReference>
<evidence type="ECO:0000259" key="3">
    <source>
        <dbReference type="PROSITE" id="PS50878"/>
    </source>
</evidence>
<evidence type="ECO:0000256" key="1">
    <source>
        <dbReference type="ARBA" id="ARBA00034120"/>
    </source>
</evidence>
<dbReference type="Pfam" id="PF00078">
    <property type="entry name" value="RVT_1"/>
    <property type="match status" value="1"/>
</dbReference>
<dbReference type="Proteomes" id="UP000630353">
    <property type="component" value="Unassembled WGS sequence"/>
</dbReference>
<dbReference type="RefSeq" id="WP_189994893.1">
    <property type="nucleotide sequence ID" value="NZ_BMZS01000014.1"/>
</dbReference>
<dbReference type="InterPro" id="IPR000477">
    <property type="entry name" value="RT_dom"/>
</dbReference>
<sequence length="540" mass="62531">MEKFFKRAISNVTAHGDTDIFPFPFENHVFFDKPDETISLLRDIHTRFDSWMANSPPSYDGALAPVNYTGFRWANQIDPLWNLYFLALVLSIADDIELQRIPIANQTVFSYRYSWNENTATIFDQNLNWRLFMERSLEQASKHNNVIICDISEFYPRLSHHRLENALAHLNLKSDIPKRIREILSVFSNTNSFGIPVGGPASRILSELALNQIDQLLALEDIQFCRYSDDFHIFADSMEDGFTKLLTLTEKLQHTQGLQLQKSKTRIMSSAEFISTSPIREDHDGTSDQKEKSPSRPDAARRLMRFSIRFDPYSPTREEDYEDLKKEIKKFDIIGLLQSELAKSRIHIALAKKVVSAVRFLEDKQRDQAVISLIENAELLYPIFPSILLVIRRVFEELSDDTKALTIERLLKMLNSGSHVLRVELILAYAIRVLAQQPSSGVQNALVKLYNSPQRSSFLRRDIILAMTRLGAWHWISDRRTTFRSMSPSERRAFIVASYSLKDEGKHWRQHISDELTPFERLVKDWAASKASKQNWMMPL</sequence>
<dbReference type="CDD" id="cd01646">
    <property type="entry name" value="RT_Bac_retron_I"/>
    <property type="match status" value="1"/>
</dbReference>
<reference evidence="4" key="2">
    <citation type="submission" date="2020-09" db="EMBL/GenBank/DDBJ databases">
        <authorList>
            <person name="Sun Q."/>
            <person name="Kim S."/>
        </authorList>
    </citation>
    <scope>NUCLEOTIDE SEQUENCE</scope>
    <source>
        <strain evidence="4">KCTC 42651</strain>
    </source>
</reference>
<gene>
    <name evidence="4" type="ORF">GCM10017083_50200</name>
</gene>
<dbReference type="EMBL" id="BMZS01000014">
    <property type="protein sequence ID" value="GHD62013.1"/>
    <property type="molecule type" value="Genomic_DNA"/>
</dbReference>
<dbReference type="PANTHER" id="PTHR34047:SF8">
    <property type="entry name" value="PROTEIN YKFC"/>
    <property type="match status" value="1"/>
</dbReference>
<proteinExistence type="inferred from homology"/>
<feature type="compositionally biased region" description="Basic and acidic residues" evidence="2">
    <location>
        <begin position="279"/>
        <end position="298"/>
    </location>
</feature>
<protein>
    <submittedName>
        <fullName evidence="4">Reverse transcriptase</fullName>
    </submittedName>
</protein>
<dbReference type="GO" id="GO:0003964">
    <property type="term" value="F:RNA-directed DNA polymerase activity"/>
    <property type="evidence" value="ECO:0007669"/>
    <property type="project" value="UniProtKB-KW"/>
</dbReference>
<dbReference type="PANTHER" id="PTHR34047">
    <property type="entry name" value="NUCLEAR INTRON MATURASE 1, MITOCHONDRIAL-RELATED"/>
    <property type="match status" value="1"/>
</dbReference>
<accession>A0A918XWP1</accession>
<comment type="similarity">
    <text evidence="1">Belongs to the bacterial reverse transcriptase family.</text>
</comment>
<evidence type="ECO:0000256" key="2">
    <source>
        <dbReference type="SAM" id="MobiDB-lite"/>
    </source>
</evidence>
<name>A0A918XWP1_9PROT</name>
<keyword evidence="4" id="KW-0808">Transferase</keyword>
<reference evidence="4" key="1">
    <citation type="journal article" date="2014" name="Int. J. Syst. Evol. Microbiol.">
        <title>Complete genome sequence of Corynebacterium casei LMG S-19264T (=DSM 44701T), isolated from a smear-ripened cheese.</title>
        <authorList>
            <consortium name="US DOE Joint Genome Institute (JGI-PGF)"/>
            <person name="Walter F."/>
            <person name="Albersmeier A."/>
            <person name="Kalinowski J."/>
            <person name="Ruckert C."/>
        </authorList>
    </citation>
    <scope>NUCLEOTIDE SEQUENCE</scope>
    <source>
        <strain evidence="4">KCTC 42651</strain>
    </source>
</reference>
<keyword evidence="5" id="KW-1185">Reference proteome</keyword>
<dbReference type="PROSITE" id="PS50878">
    <property type="entry name" value="RT_POL"/>
    <property type="match status" value="1"/>
</dbReference>
<evidence type="ECO:0000313" key="4">
    <source>
        <dbReference type="EMBL" id="GHD62013.1"/>
    </source>
</evidence>
<dbReference type="AlphaFoldDB" id="A0A918XWP1"/>
<comment type="caution">
    <text evidence="4">The sequence shown here is derived from an EMBL/GenBank/DDBJ whole genome shotgun (WGS) entry which is preliminary data.</text>
</comment>
<dbReference type="SUPFAM" id="SSF56672">
    <property type="entry name" value="DNA/RNA polymerases"/>
    <property type="match status" value="1"/>
</dbReference>
<keyword evidence="4" id="KW-0548">Nucleotidyltransferase</keyword>
<organism evidence="4 5">
    <name type="scientific">Thalassobaculum fulvum</name>
    <dbReference type="NCBI Taxonomy" id="1633335"/>
    <lineage>
        <taxon>Bacteria</taxon>
        <taxon>Pseudomonadati</taxon>
        <taxon>Pseudomonadota</taxon>
        <taxon>Alphaproteobacteria</taxon>
        <taxon>Rhodospirillales</taxon>
        <taxon>Thalassobaculaceae</taxon>
        <taxon>Thalassobaculum</taxon>
    </lineage>
</organism>
<keyword evidence="4" id="KW-0695">RNA-directed DNA polymerase</keyword>